<evidence type="ECO:0000256" key="6">
    <source>
        <dbReference type="SAM" id="Phobius"/>
    </source>
</evidence>
<dbReference type="InterPro" id="IPR000276">
    <property type="entry name" value="GPCR_Rhodpsn"/>
</dbReference>
<evidence type="ECO:0000256" key="3">
    <source>
        <dbReference type="ARBA" id="ARBA00022989"/>
    </source>
</evidence>
<gene>
    <name evidence="8" type="ORF">BaRGS_00004628</name>
</gene>
<evidence type="ECO:0000259" key="7">
    <source>
        <dbReference type="PROSITE" id="PS50262"/>
    </source>
</evidence>
<protein>
    <recommendedName>
        <fullName evidence="7">G-protein coupled receptors family 1 profile domain-containing protein</fullName>
    </recommendedName>
</protein>
<organism evidence="8 9">
    <name type="scientific">Batillaria attramentaria</name>
    <dbReference type="NCBI Taxonomy" id="370345"/>
    <lineage>
        <taxon>Eukaryota</taxon>
        <taxon>Metazoa</taxon>
        <taxon>Spiralia</taxon>
        <taxon>Lophotrochozoa</taxon>
        <taxon>Mollusca</taxon>
        <taxon>Gastropoda</taxon>
        <taxon>Caenogastropoda</taxon>
        <taxon>Sorbeoconcha</taxon>
        <taxon>Cerithioidea</taxon>
        <taxon>Batillariidae</taxon>
        <taxon>Batillaria</taxon>
    </lineage>
</organism>
<name>A0ABD0LZ88_9CAEN</name>
<feature type="region of interest" description="Disordered" evidence="5">
    <location>
        <begin position="262"/>
        <end position="376"/>
    </location>
</feature>
<evidence type="ECO:0000256" key="5">
    <source>
        <dbReference type="SAM" id="MobiDB-lite"/>
    </source>
</evidence>
<dbReference type="InterPro" id="IPR052954">
    <property type="entry name" value="GPCR-Ligand_Int"/>
</dbReference>
<feature type="transmembrane region" description="Helical" evidence="6">
    <location>
        <begin position="419"/>
        <end position="446"/>
    </location>
</feature>
<dbReference type="GO" id="GO:0016020">
    <property type="term" value="C:membrane"/>
    <property type="evidence" value="ECO:0007669"/>
    <property type="project" value="UniProtKB-SubCell"/>
</dbReference>
<dbReference type="PROSITE" id="PS50262">
    <property type="entry name" value="G_PROTEIN_RECEP_F1_2"/>
    <property type="match status" value="1"/>
</dbReference>
<keyword evidence="3 6" id="KW-1133">Transmembrane helix</keyword>
<evidence type="ECO:0000256" key="2">
    <source>
        <dbReference type="ARBA" id="ARBA00022692"/>
    </source>
</evidence>
<feature type="transmembrane region" description="Helical" evidence="6">
    <location>
        <begin position="176"/>
        <end position="196"/>
    </location>
</feature>
<dbReference type="PANTHER" id="PTHR46641:SF2">
    <property type="entry name" value="FMRFAMIDE RECEPTOR"/>
    <property type="match status" value="1"/>
</dbReference>
<sequence>MDATSVTCSVWTRGPDHSVDAISNVVTTVAFTSDISAASDDQKQGGVMSAENYALYFLLLTSITVVFCVLGAAACVLNVAVLLKEQRRDAFTCYLTGLNLMSLLYLCITIVATLTAAFTDTASMTYMWIVLYVDTYFGVCFRRASVWFNALASLERFIAVAFPLKNAARGFSVPATVGLMAGVTVILLMTYVYVLLGYEVVQVGDEEWGLAYSAFGWQHVELMHTASETVRYVTFYTPLASSIVLNIALVVALRNHAASLKGVRTTRGMRTRPQNTRTPADGLEETNPQEEIVSATGAATPEEGIGGDVKSSSARPERSLDSENGTAGKRDETSQRADDSDEPKPSSLPARIKQQKNPRFRNMSKSSRSNQHQGNGNSRITKLVLILSTAFVVLALPTTISFNLSAYLPDYGLQERETYLFLAVSMACDLFTYATQPVQLVISLVYSVQFRNSFWRLLGRGPAAAGRPSRQPVQPLEG</sequence>
<keyword evidence="2 6" id="KW-0812">Transmembrane</keyword>
<accession>A0ABD0LZ88</accession>
<feature type="transmembrane region" description="Helical" evidence="6">
    <location>
        <begin position="233"/>
        <end position="253"/>
    </location>
</feature>
<feature type="transmembrane region" description="Helical" evidence="6">
    <location>
        <begin position="53"/>
        <end position="83"/>
    </location>
</feature>
<keyword evidence="4 6" id="KW-0472">Membrane</keyword>
<comment type="caution">
    <text evidence="8">The sequence shown here is derived from an EMBL/GenBank/DDBJ whole genome shotgun (WGS) entry which is preliminary data.</text>
</comment>
<dbReference type="SUPFAM" id="SSF81321">
    <property type="entry name" value="Family A G protein-coupled receptor-like"/>
    <property type="match status" value="1"/>
</dbReference>
<evidence type="ECO:0000313" key="9">
    <source>
        <dbReference type="Proteomes" id="UP001519460"/>
    </source>
</evidence>
<comment type="subcellular location">
    <subcellularLocation>
        <location evidence="1">Membrane</location>
    </subcellularLocation>
</comment>
<feature type="transmembrane region" description="Helical" evidence="6">
    <location>
        <begin position="383"/>
        <end position="407"/>
    </location>
</feature>
<keyword evidence="9" id="KW-1185">Reference proteome</keyword>
<dbReference type="AlphaFoldDB" id="A0ABD0LZ88"/>
<proteinExistence type="predicted"/>
<reference evidence="8 9" key="1">
    <citation type="journal article" date="2023" name="Sci. Data">
        <title>Genome assembly of the Korean intertidal mud-creeper Batillaria attramentaria.</title>
        <authorList>
            <person name="Patra A.K."/>
            <person name="Ho P.T."/>
            <person name="Jun S."/>
            <person name="Lee S.J."/>
            <person name="Kim Y."/>
            <person name="Won Y.J."/>
        </authorList>
    </citation>
    <scope>NUCLEOTIDE SEQUENCE [LARGE SCALE GENOMIC DNA]</scope>
    <source>
        <strain evidence="8">Wonlab-2016</strain>
    </source>
</reference>
<feature type="compositionally biased region" description="Basic and acidic residues" evidence="5">
    <location>
        <begin position="328"/>
        <end position="344"/>
    </location>
</feature>
<evidence type="ECO:0000256" key="4">
    <source>
        <dbReference type="ARBA" id="ARBA00023136"/>
    </source>
</evidence>
<dbReference type="PANTHER" id="PTHR46641">
    <property type="entry name" value="FMRFAMIDE RECEPTOR-RELATED"/>
    <property type="match status" value="1"/>
</dbReference>
<dbReference type="InterPro" id="IPR017452">
    <property type="entry name" value="GPCR_Rhodpsn_7TM"/>
</dbReference>
<feature type="compositionally biased region" description="Polar residues" evidence="5">
    <location>
        <begin position="363"/>
        <end position="376"/>
    </location>
</feature>
<dbReference type="EMBL" id="JACVVK020000016">
    <property type="protein sequence ID" value="KAK7504324.1"/>
    <property type="molecule type" value="Genomic_DNA"/>
</dbReference>
<evidence type="ECO:0000313" key="8">
    <source>
        <dbReference type="EMBL" id="KAK7504324.1"/>
    </source>
</evidence>
<dbReference type="Pfam" id="PF00001">
    <property type="entry name" value="7tm_1"/>
    <property type="match status" value="1"/>
</dbReference>
<dbReference type="Gene3D" id="1.20.1070.10">
    <property type="entry name" value="Rhodopsin 7-helix transmembrane proteins"/>
    <property type="match status" value="2"/>
</dbReference>
<dbReference type="Proteomes" id="UP001519460">
    <property type="component" value="Unassembled WGS sequence"/>
</dbReference>
<feature type="domain" description="G-protein coupled receptors family 1 profile" evidence="7">
    <location>
        <begin position="74"/>
        <end position="440"/>
    </location>
</feature>
<evidence type="ECO:0000256" key="1">
    <source>
        <dbReference type="ARBA" id="ARBA00004370"/>
    </source>
</evidence>